<proteinExistence type="predicted"/>
<accession>A0A401H6X3</accession>
<dbReference type="EMBL" id="BFAD01000018">
    <property type="protein sequence ID" value="GBE90131.1"/>
    <property type="molecule type" value="Genomic_DNA"/>
</dbReference>
<name>A0A401H6X3_9APHY</name>
<gene>
    <name evidence="2" type="ORF">SCP_1801550</name>
</gene>
<sequence>MDDGSIPPAASKISTGPDVDRHTLRSPHNSSAAVSRIPCELLIDIIRSTQNLGLGDTEWLNLVSVCRFWYNVAVAAPILWTDINMIHRESFLRLCLERSGVACLDVRVQGIRPAPRVYEKLLIVQEQAHRIRSLSMEYLEDLDMRCVLAMLCRSMPELKMLALRPSGQAYSVPACSQTNFPLLRFVSLARIAIHSFTSSLTDLVSLKLFYPPGCGIQMPPMDTVLDILDACPALSVLTLDNSELREDAIIYHPSSRRVSLPKLLTLLLSGIPMDVAVLLGHLIFPPEASVILQLPFGATEDDADDLTPARMIPPSRDRRTITNVILDVVDVTLIFTYDCYELYALSPTGPKLTMDLSSHAISYSSGTRVLSDIAELFSSSPVTRLRVAGDFGSIPVNQWRQYLCCFPLLERLDVSDLGESSSLFRALGSSVSDDEDRYLCPRLQEFIVDLCCPFQVYVDDIVVCLEYRASRGVRLKRFGLRWNDEDYRHCLTPITLETMNSAVDRLEYARFVFNGFFSYRRSELRLYEP</sequence>
<dbReference type="RefSeq" id="XP_027621044.1">
    <property type="nucleotide sequence ID" value="XM_027765243.1"/>
</dbReference>
<organism evidence="2 3">
    <name type="scientific">Sparassis crispa</name>
    <dbReference type="NCBI Taxonomy" id="139825"/>
    <lineage>
        <taxon>Eukaryota</taxon>
        <taxon>Fungi</taxon>
        <taxon>Dikarya</taxon>
        <taxon>Basidiomycota</taxon>
        <taxon>Agaricomycotina</taxon>
        <taxon>Agaricomycetes</taxon>
        <taxon>Polyporales</taxon>
        <taxon>Sparassidaceae</taxon>
        <taxon>Sparassis</taxon>
    </lineage>
</organism>
<dbReference type="GeneID" id="38787048"/>
<reference evidence="2 3" key="1">
    <citation type="journal article" date="2018" name="Sci. Rep.">
        <title>Genome sequence of the cauliflower mushroom Sparassis crispa (Hanabiratake) and its association with beneficial usage.</title>
        <authorList>
            <person name="Kiyama R."/>
            <person name="Furutani Y."/>
            <person name="Kawaguchi K."/>
            <person name="Nakanishi T."/>
        </authorList>
    </citation>
    <scope>NUCLEOTIDE SEQUENCE [LARGE SCALE GENOMIC DNA]</scope>
</reference>
<dbReference type="Proteomes" id="UP000287166">
    <property type="component" value="Unassembled WGS sequence"/>
</dbReference>
<evidence type="ECO:0000256" key="1">
    <source>
        <dbReference type="SAM" id="MobiDB-lite"/>
    </source>
</evidence>
<dbReference type="PANTHER" id="PTHR38926:SF5">
    <property type="entry name" value="F-BOX AND LEUCINE-RICH REPEAT PROTEIN 6"/>
    <property type="match status" value="1"/>
</dbReference>
<evidence type="ECO:0000313" key="2">
    <source>
        <dbReference type="EMBL" id="GBE90131.1"/>
    </source>
</evidence>
<dbReference type="InParanoid" id="A0A401H6X3"/>
<protein>
    <submittedName>
        <fullName evidence="2">Uncharacterized protein</fullName>
    </submittedName>
</protein>
<dbReference type="AlphaFoldDB" id="A0A401H6X3"/>
<keyword evidence="3" id="KW-1185">Reference proteome</keyword>
<comment type="caution">
    <text evidence="2">The sequence shown here is derived from an EMBL/GenBank/DDBJ whole genome shotgun (WGS) entry which is preliminary data.</text>
</comment>
<dbReference type="SUPFAM" id="SSF52047">
    <property type="entry name" value="RNI-like"/>
    <property type="match status" value="1"/>
</dbReference>
<feature type="region of interest" description="Disordered" evidence="1">
    <location>
        <begin position="1"/>
        <end position="27"/>
    </location>
</feature>
<dbReference type="OrthoDB" id="2767786at2759"/>
<evidence type="ECO:0000313" key="3">
    <source>
        <dbReference type="Proteomes" id="UP000287166"/>
    </source>
</evidence>
<dbReference type="PANTHER" id="PTHR38926">
    <property type="entry name" value="F-BOX DOMAIN CONTAINING PROTEIN, EXPRESSED"/>
    <property type="match status" value="1"/>
</dbReference>